<feature type="domain" description="EF-hand" evidence="2">
    <location>
        <begin position="186"/>
        <end position="221"/>
    </location>
</feature>
<evidence type="ECO:0000256" key="1">
    <source>
        <dbReference type="ARBA" id="ARBA00022837"/>
    </source>
</evidence>
<dbReference type="InterPro" id="IPR002048">
    <property type="entry name" value="EF_hand_dom"/>
</dbReference>
<keyword evidence="4" id="KW-1185">Reference proteome</keyword>
<dbReference type="InterPro" id="IPR052591">
    <property type="entry name" value="CML21-like"/>
</dbReference>
<reference evidence="3" key="2">
    <citation type="submission" date="2021-03" db="UniProtKB">
        <authorList>
            <consortium name="EnsemblPlants"/>
        </authorList>
    </citation>
    <scope>IDENTIFICATION</scope>
</reference>
<dbReference type="CDD" id="cd00051">
    <property type="entry name" value="EFh"/>
    <property type="match status" value="1"/>
</dbReference>
<accession>A0A803MNR6</accession>
<evidence type="ECO:0000259" key="2">
    <source>
        <dbReference type="PROSITE" id="PS50222"/>
    </source>
</evidence>
<dbReference type="AlphaFoldDB" id="A0A803MNR6"/>
<dbReference type="Pfam" id="PF13499">
    <property type="entry name" value="EF-hand_7"/>
    <property type="match status" value="2"/>
</dbReference>
<dbReference type="PROSITE" id="PS00018">
    <property type="entry name" value="EF_HAND_1"/>
    <property type="match status" value="4"/>
</dbReference>
<reference evidence="3" key="1">
    <citation type="journal article" date="2017" name="Nature">
        <title>The genome of Chenopodium quinoa.</title>
        <authorList>
            <person name="Jarvis D.E."/>
            <person name="Ho Y.S."/>
            <person name="Lightfoot D.J."/>
            <person name="Schmoeckel S.M."/>
            <person name="Li B."/>
            <person name="Borm T.J.A."/>
            <person name="Ohyanagi H."/>
            <person name="Mineta K."/>
            <person name="Michell C.T."/>
            <person name="Saber N."/>
            <person name="Kharbatia N.M."/>
            <person name="Rupper R.R."/>
            <person name="Sharp A.R."/>
            <person name="Dally N."/>
            <person name="Boughton B.A."/>
            <person name="Woo Y.H."/>
            <person name="Gao G."/>
            <person name="Schijlen E.G.W.M."/>
            <person name="Guo X."/>
            <person name="Momin A.A."/>
            <person name="Negrao S."/>
            <person name="Al-Babili S."/>
            <person name="Gehring C."/>
            <person name="Roessner U."/>
            <person name="Jung C."/>
            <person name="Murphy K."/>
            <person name="Arold S.T."/>
            <person name="Gojobori T."/>
            <person name="van der Linden C.G."/>
            <person name="van Loo E.N."/>
            <person name="Jellen E.N."/>
            <person name="Maughan P.J."/>
            <person name="Tester M."/>
        </authorList>
    </citation>
    <scope>NUCLEOTIDE SEQUENCE [LARGE SCALE GENOMIC DNA]</scope>
    <source>
        <strain evidence="3">cv. PI 614886</strain>
    </source>
</reference>
<evidence type="ECO:0000313" key="3">
    <source>
        <dbReference type="EnsemblPlants" id="AUR62032917-RA:cds"/>
    </source>
</evidence>
<protein>
    <recommendedName>
        <fullName evidence="2">EF-hand domain-containing protein</fullName>
    </recommendedName>
</protein>
<dbReference type="PROSITE" id="PS50222">
    <property type="entry name" value="EF_HAND_2"/>
    <property type="match status" value="4"/>
</dbReference>
<evidence type="ECO:0000313" key="4">
    <source>
        <dbReference type="Proteomes" id="UP000596660"/>
    </source>
</evidence>
<feature type="domain" description="EF-hand" evidence="2">
    <location>
        <begin position="223"/>
        <end position="258"/>
    </location>
</feature>
<feature type="domain" description="EF-hand" evidence="2">
    <location>
        <begin position="95"/>
        <end position="130"/>
    </location>
</feature>
<dbReference type="Gramene" id="AUR62032917-RA">
    <property type="protein sequence ID" value="AUR62032917-RA:cds"/>
    <property type="gene ID" value="AUR62032917"/>
</dbReference>
<dbReference type="Proteomes" id="UP000596660">
    <property type="component" value="Unplaced"/>
</dbReference>
<dbReference type="PANTHER" id="PTHR23064">
    <property type="entry name" value="TROPONIN"/>
    <property type="match status" value="1"/>
</dbReference>
<sequence>MFASFCKLKCFFAYDMFNFQGRIHSCPALKSITNKVGSMLCRCSCNTSTNKYRRLDAKLARKIIELRQQTSGSVHDNKQFRSINSIIIKFPQLKEQVKNLRGVFEHYDEDCNGSIDREELKKCLTELQVNLTEQEFDDLFHSCDVDRSGHIQFNEFIVLLCLIYLLTKPSSSTGTVLRMGSPHLESIFDKIVEVFFYMDKNGDGKLNKKDIVAAFTDAPTERSPSHVTRTRFMEMDKDKDGNVSFREFLFGLTSWLGIDSDEEIPVFEV</sequence>
<dbReference type="Gene3D" id="1.10.238.10">
    <property type="entry name" value="EF-hand"/>
    <property type="match status" value="2"/>
</dbReference>
<dbReference type="OMA" id="LSIIRWA"/>
<name>A0A803MNR6_CHEQI</name>
<keyword evidence="1" id="KW-0106">Calcium</keyword>
<dbReference type="SUPFAM" id="SSF47473">
    <property type="entry name" value="EF-hand"/>
    <property type="match status" value="1"/>
</dbReference>
<dbReference type="SMART" id="SM00054">
    <property type="entry name" value="EFh"/>
    <property type="match status" value="4"/>
</dbReference>
<dbReference type="InterPro" id="IPR011992">
    <property type="entry name" value="EF-hand-dom_pair"/>
</dbReference>
<dbReference type="InterPro" id="IPR018247">
    <property type="entry name" value="EF_Hand_1_Ca_BS"/>
</dbReference>
<organism evidence="3 4">
    <name type="scientific">Chenopodium quinoa</name>
    <name type="common">Quinoa</name>
    <dbReference type="NCBI Taxonomy" id="63459"/>
    <lineage>
        <taxon>Eukaryota</taxon>
        <taxon>Viridiplantae</taxon>
        <taxon>Streptophyta</taxon>
        <taxon>Embryophyta</taxon>
        <taxon>Tracheophyta</taxon>
        <taxon>Spermatophyta</taxon>
        <taxon>Magnoliopsida</taxon>
        <taxon>eudicotyledons</taxon>
        <taxon>Gunneridae</taxon>
        <taxon>Pentapetalae</taxon>
        <taxon>Caryophyllales</taxon>
        <taxon>Chenopodiaceae</taxon>
        <taxon>Chenopodioideae</taxon>
        <taxon>Atripliceae</taxon>
        <taxon>Chenopodium</taxon>
    </lineage>
</organism>
<dbReference type="GO" id="GO:0005509">
    <property type="term" value="F:calcium ion binding"/>
    <property type="evidence" value="ECO:0007669"/>
    <property type="project" value="InterPro"/>
</dbReference>
<proteinExistence type="predicted"/>
<dbReference type="EnsemblPlants" id="AUR62032917-RA">
    <property type="protein sequence ID" value="AUR62032917-RA:cds"/>
    <property type="gene ID" value="AUR62032917"/>
</dbReference>
<feature type="domain" description="EF-hand" evidence="2">
    <location>
        <begin position="131"/>
        <end position="166"/>
    </location>
</feature>